<dbReference type="SUPFAM" id="SSF53474">
    <property type="entry name" value="alpha/beta-Hydrolases"/>
    <property type="match status" value="1"/>
</dbReference>
<sequence>MKILYIHGLSSSGNSGTAEHLRRLLPNDTIFSPDLPIEPMVALEMLKRLVKEEKINLVIGTSMGGMFAQKLQGTYKILVNPSLHVSRSMRCKLGINRFFSERQDGISEYEITPELCDRYEELEQTQCMAYSGEERDNTIALFGIGDDTVNCREEYCEHYTKYFSFPGRHRLTEDVIRKYVLPIIEQQRIILNEVAAIQSRIATSPLSCEIISDKDVIERIYYSKFRDLEKMVCSDPLKLCYLRMLCDNYTAIYARVEDGNHETLLHKLETELIKNSDRCRYLLVSTQHATNFGQIGYEKFLQTYSNFLFGIVGCSNTEKIEHVISYDNAFPENTIETFIIIGIGKHQS</sequence>
<protein>
    <recommendedName>
        <fullName evidence="3">Esterase</fullName>
    </recommendedName>
</protein>
<evidence type="ECO:0000313" key="2">
    <source>
        <dbReference type="Proteomes" id="UP000422221"/>
    </source>
</evidence>
<comment type="caution">
    <text evidence="1">The sequence shown here is derived from an EMBL/GenBank/DDBJ whole genome shotgun (WGS) entry which is preliminary data.</text>
</comment>
<evidence type="ECO:0000313" key="1">
    <source>
        <dbReference type="EMBL" id="KAA3765492.1"/>
    </source>
</evidence>
<name>A0A7J4XIZ2_9BACE</name>
<dbReference type="Gene3D" id="3.40.50.1820">
    <property type="entry name" value="alpha/beta hydrolase"/>
    <property type="match status" value="1"/>
</dbReference>
<proteinExistence type="predicted"/>
<dbReference type="PANTHER" id="PTHR35602">
    <property type="entry name" value="ESTERASE YQIA-RELATED"/>
    <property type="match status" value="1"/>
</dbReference>
<reference evidence="1 2" key="1">
    <citation type="journal article" date="2019" name="Nat. Med.">
        <title>A library of human gut bacterial isolates paired with longitudinal multiomics data enables mechanistic microbiome research.</title>
        <authorList>
            <person name="Poyet M."/>
            <person name="Groussin M."/>
            <person name="Gibbons S.M."/>
            <person name="Avila-Pacheco J."/>
            <person name="Jiang X."/>
            <person name="Kearney S.M."/>
            <person name="Perrotta A.R."/>
            <person name="Berdy B."/>
            <person name="Zhao S."/>
            <person name="Lieberman T.D."/>
            <person name="Swanson P.K."/>
            <person name="Smith M."/>
            <person name="Roesemann S."/>
            <person name="Alexander J.E."/>
            <person name="Rich S.A."/>
            <person name="Livny J."/>
            <person name="Vlamakis H."/>
            <person name="Clish C."/>
            <person name="Bullock K."/>
            <person name="Deik A."/>
            <person name="Scott J."/>
            <person name="Pierce K.A."/>
            <person name="Xavier R.J."/>
            <person name="Alm E.J."/>
        </authorList>
    </citation>
    <scope>NUCLEOTIDE SEQUENCE [LARGE SCALE GENOMIC DNA]</scope>
    <source>
        <strain evidence="1 2">BIOML-A10</strain>
    </source>
</reference>
<dbReference type="EMBL" id="VWMK01000009">
    <property type="protein sequence ID" value="KAA3765492.1"/>
    <property type="molecule type" value="Genomic_DNA"/>
</dbReference>
<dbReference type="Pfam" id="PF05728">
    <property type="entry name" value="UPF0227"/>
    <property type="match status" value="1"/>
</dbReference>
<dbReference type="Proteomes" id="UP000422221">
    <property type="component" value="Unassembled WGS sequence"/>
</dbReference>
<evidence type="ECO:0008006" key="3">
    <source>
        <dbReference type="Google" id="ProtNLM"/>
    </source>
</evidence>
<dbReference type="InterPro" id="IPR008886">
    <property type="entry name" value="UPF0227/Esterase_YqiA"/>
</dbReference>
<organism evidence="1 2">
    <name type="scientific">Bacteroides salyersiae</name>
    <dbReference type="NCBI Taxonomy" id="291644"/>
    <lineage>
        <taxon>Bacteria</taxon>
        <taxon>Pseudomonadati</taxon>
        <taxon>Bacteroidota</taxon>
        <taxon>Bacteroidia</taxon>
        <taxon>Bacteroidales</taxon>
        <taxon>Bacteroidaceae</taxon>
        <taxon>Bacteroides</taxon>
    </lineage>
</organism>
<dbReference type="InterPro" id="IPR029058">
    <property type="entry name" value="AB_hydrolase_fold"/>
</dbReference>
<accession>A0A7J4XIZ2</accession>
<dbReference type="RefSeq" id="WP_130058793.1">
    <property type="nucleotide sequence ID" value="NZ_JADNPJ010000005.1"/>
</dbReference>
<dbReference type="AlphaFoldDB" id="A0A7J4XIZ2"/>
<dbReference type="PANTHER" id="PTHR35602:SF3">
    <property type="entry name" value="ESTERASE YQIA"/>
    <property type="match status" value="1"/>
</dbReference>
<gene>
    <name evidence="1" type="ORF">F3F73_10720</name>
</gene>